<dbReference type="InterPro" id="IPR029063">
    <property type="entry name" value="SAM-dependent_MTases_sf"/>
</dbReference>
<dbReference type="PANTHER" id="PTHR12189:SF2">
    <property type="entry name" value="MRNA CAP GUANINE-N7 METHYLTRANSFERASE"/>
    <property type="match status" value="1"/>
</dbReference>
<dbReference type="InterPro" id="IPR001339">
    <property type="entry name" value="mRNA_cap_enzyme_adenylation"/>
</dbReference>
<dbReference type="Gene3D" id="3.30.470.30">
    <property type="entry name" value="DNA ligase/mRNA capping enzyme"/>
    <property type="match status" value="1"/>
</dbReference>
<evidence type="ECO:0000256" key="3">
    <source>
        <dbReference type="ARBA" id="ARBA00022679"/>
    </source>
</evidence>
<evidence type="ECO:0000256" key="1">
    <source>
        <dbReference type="ARBA" id="ARBA00011926"/>
    </source>
</evidence>
<accession>A0A6C0IUL5</accession>
<keyword evidence="5" id="KW-0694">RNA-binding</keyword>
<evidence type="ECO:0000313" key="8">
    <source>
        <dbReference type="EMBL" id="QHT95517.1"/>
    </source>
</evidence>
<evidence type="ECO:0000259" key="7">
    <source>
        <dbReference type="PROSITE" id="PS51562"/>
    </source>
</evidence>
<proteinExistence type="predicted"/>
<dbReference type="EMBL" id="MN740240">
    <property type="protein sequence ID" value="QHT95517.1"/>
    <property type="molecule type" value="Genomic_DNA"/>
</dbReference>
<evidence type="ECO:0000256" key="4">
    <source>
        <dbReference type="ARBA" id="ARBA00022691"/>
    </source>
</evidence>
<dbReference type="PANTHER" id="PTHR12189">
    <property type="entry name" value="MRNA GUANINE-7- METHYLTRANSFERASE"/>
    <property type="match status" value="1"/>
</dbReference>
<sequence>MDSITHNAGNNTREKKDEFHRIVSLYLESNPLLSTNNKSSELEIRFGTNPRIKKPITKNNYDNVIKQLYSCGFKTENNNGNQMLRIQNEYTDPRTGQTKMSNIRAEIVGTDLVQQYCETNDIQKLINMPSNVFNKIKFTRKSSPKDKQDKFIQKLDMEDFNFRVSFQEEQDFNIHSNIARNIMSKWVDSKKMFRSLNRVRFYHDTYPIFADLTIVKTSKMNNRVPIPQYNIQDAGVFSNVEHYEIELEVDNSRVGSGTSFDNADKLLSELRKVIRIVLSGIQDTKYPVAYSEHDEVLKHYMSIIHGEDYEYRRALPKHFVGPSSYTLQLSNIIESDVDNDHKTILKDYTVTDKADGERRLLYIHKNGKIYMIDTNMRVMFTGSKTNKTALFNSLLDGEFIKYDKNQKLIHAYAAFDIYYIHGKSVRHYPFIARMEEENSSKSRLNLLNTYVQELEEVSILDTAQDKEVKPKNKKINSGIRIQVKEFEHSTDERSIFEACSTILSKAKDENYEYETDGLIFTPAYYPVGADKEEDEPGSLYKTTWNSSFKWKPPQFNTIDFLVSVEKTETGKDKVSNIYQDGLDVGTNANIVQYKTLTLRCGYDERKHGFLNPCQDILNDDIQFSNDVDSNDNYKPVPFIPTHPYDENAHVCNIVLKKQGDNMVMLSEEGEYFEEDTIVEFKYVQENKDGWKWVPLRVRYDKTAELKAGLKNYGNAYHVANSNWRSIHHPITEEMIGTGEEIPQFVEENDVYYSRSNEQTSTQGLRDFHNLVVKRSLITGLANRGDTLIDYAVGKAGDLSKWSKSKLKFVFGIDISRDNIYNRIDGACARYLNLVKKYRNSKMKALFLRGNSGANIRNGSAFETDKDKLISKAVFGNGPKDQQLLGKGVYNQYGIGEQGFNISSCQFAMHYFFENKDTLYEFIRNLSECTKIDGHFIGTCYDGRTVFNMLKNKEEGDRIPIMKDDRKIYEITKMYDKTGFPDDELSLGYNISIYQESINKSFVEYLVNFDYFIREMENHGFVVISSEEASHMNLPSGTGMFSDLFKQMEDNVAQNPNMKHDVGQALYMTPEEKRISFMNRYFVFKKVRSVNMTNKASADTDTINNQIQELEKEESKKEETKKEESKKEETTVQPKKIRKNKKKVVIEKN</sequence>
<organism evidence="8">
    <name type="scientific">viral metagenome</name>
    <dbReference type="NCBI Taxonomy" id="1070528"/>
    <lineage>
        <taxon>unclassified sequences</taxon>
        <taxon>metagenomes</taxon>
        <taxon>organismal metagenomes</taxon>
    </lineage>
</organism>
<keyword evidence="4" id="KW-0949">S-adenosyl-L-methionine</keyword>
<dbReference type="GO" id="GO:0004484">
    <property type="term" value="F:mRNA guanylyltransferase activity"/>
    <property type="evidence" value="ECO:0007669"/>
    <property type="project" value="InterPro"/>
</dbReference>
<dbReference type="PROSITE" id="PS51562">
    <property type="entry name" value="RNA_CAP0_MT"/>
    <property type="match status" value="1"/>
</dbReference>
<dbReference type="SUPFAM" id="SSF56091">
    <property type="entry name" value="DNA ligase/mRNA capping enzyme, catalytic domain"/>
    <property type="match status" value="1"/>
</dbReference>
<dbReference type="InterPro" id="IPR012340">
    <property type="entry name" value="NA-bd_OB-fold"/>
</dbReference>
<feature type="region of interest" description="Disordered" evidence="6">
    <location>
        <begin position="1097"/>
        <end position="1148"/>
    </location>
</feature>
<feature type="compositionally biased region" description="Basic and acidic residues" evidence="6">
    <location>
        <begin position="1108"/>
        <end position="1129"/>
    </location>
</feature>
<dbReference type="GO" id="GO:0005524">
    <property type="term" value="F:ATP binding"/>
    <property type="evidence" value="ECO:0007669"/>
    <property type="project" value="InterPro"/>
</dbReference>
<evidence type="ECO:0000256" key="6">
    <source>
        <dbReference type="SAM" id="MobiDB-lite"/>
    </source>
</evidence>
<dbReference type="Gene3D" id="3.40.50.150">
    <property type="entry name" value="Vaccinia Virus protein VP39"/>
    <property type="match status" value="1"/>
</dbReference>
<dbReference type="Pfam" id="PF01331">
    <property type="entry name" value="mRNA_cap_enzyme"/>
    <property type="match status" value="1"/>
</dbReference>
<feature type="compositionally biased region" description="Polar residues" evidence="6">
    <location>
        <begin position="1097"/>
        <end position="1107"/>
    </location>
</feature>
<dbReference type="EC" id="2.1.1.56" evidence="1"/>
<dbReference type="Gene3D" id="2.40.50.140">
    <property type="entry name" value="Nucleic acid-binding proteins"/>
    <property type="match status" value="1"/>
</dbReference>
<protein>
    <recommendedName>
        <fullName evidence="1">mRNA (guanine-N(7))-methyltransferase</fullName>
        <ecNumber evidence="1">2.1.1.56</ecNumber>
    </recommendedName>
</protein>
<keyword evidence="3" id="KW-0808">Transferase</keyword>
<dbReference type="AlphaFoldDB" id="A0A6C0IUL5"/>
<dbReference type="GO" id="GO:0003723">
    <property type="term" value="F:RNA binding"/>
    <property type="evidence" value="ECO:0007669"/>
    <property type="project" value="UniProtKB-KW"/>
</dbReference>
<keyword evidence="2" id="KW-0489">Methyltransferase</keyword>
<dbReference type="GO" id="GO:0005634">
    <property type="term" value="C:nucleus"/>
    <property type="evidence" value="ECO:0007669"/>
    <property type="project" value="TreeGrafter"/>
</dbReference>
<evidence type="ECO:0000256" key="2">
    <source>
        <dbReference type="ARBA" id="ARBA00022603"/>
    </source>
</evidence>
<dbReference type="Pfam" id="PF03291">
    <property type="entry name" value="mRNA_G-N7_MeTrfase"/>
    <property type="match status" value="1"/>
</dbReference>
<dbReference type="GO" id="GO:0004482">
    <property type="term" value="F:mRNA 5'-cap (guanine-N7-)-methyltransferase activity"/>
    <property type="evidence" value="ECO:0007669"/>
    <property type="project" value="UniProtKB-EC"/>
</dbReference>
<dbReference type="InterPro" id="IPR004971">
    <property type="entry name" value="mRNA_G-N7_MeTrfase_dom"/>
</dbReference>
<evidence type="ECO:0000256" key="5">
    <source>
        <dbReference type="ARBA" id="ARBA00022884"/>
    </source>
</evidence>
<dbReference type="SUPFAM" id="SSF53335">
    <property type="entry name" value="S-adenosyl-L-methionine-dependent methyltransferases"/>
    <property type="match status" value="1"/>
</dbReference>
<dbReference type="InterPro" id="IPR039753">
    <property type="entry name" value="RG7MT1"/>
</dbReference>
<feature type="domain" description="MRNA cap 0 methyltransferase" evidence="7">
    <location>
        <begin position="759"/>
        <end position="1086"/>
    </location>
</feature>
<reference evidence="8" key="1">
    <citation type="journal article" date="2020" name="Nature">
        <title>Giant virus diversity and host interactions through global metagenomics.</title>
        <authorList>
            <person name="Schulz F."/>
            <person name="Roux S."/>
            <person name="Paez-Espino D."/>
            <person name="Jungbluth S."/>
            <person name="Walsh D.A."/>
            <person name="Denef V.J."/>
            <person name="McMahon K.D."/>
            <person name="Konstantinidis K.T."/>
            <person name="Eloe-Fadrosh E.A."/>
            <person name="Kyrpides N.C."/>
            <person name="Woyke T."/>
        </authorList>
    </citation>
    <scope>NUCLEOTIDE SEQUENCE</scope>
    <source>
        <strain evidence="8">GVMAG-M-3300024261-8</strain>
    </source>
</reference>
<name>A0A6C0IUL5_9ZZZZ</name>